<proteinExistence type="predicted"/>
<evidence type="ECO:0000313" key="1">
    <source>
        <dbReference type="EMBL" id="QJA70665.1"/>
    </source>
</evidence>
<name>A0A6M3JNM7_9ZZZZ</name>
<accession>A0A6M3JNM7</accession>
<dbReference type="EMBL" id="MT141810">
    <property type="protein sequence ID" value="QJA70665.1"/>
    <property type="molecule type" value="Genomic_DNA"/>
</dbReference>
<protein>
    <submittedName>
        <fullName evidence="1">Uncharacterized protein</fullName>
    </submittedName>
</protein>
<sequence length="66" mass="7598">MKITKQDLINRNNELLKDLLSAQELIAVLKSRPVLEGNMLLTFMTSTEKICDALAHTVFELRRLKQ</sequence>
<organism evidence="1">
    <name type="scientific">viral metagenome</name>
    <dbReference type="NCBI Taxonomy" id="1070528"/>
    <lineage>
        <taxon>unclassified sequences</taxon>
        <taxon>metagenomes</taxon>
        <taxon>organismal metagenomes</taxon>
    </lineage>
</organism>
<dbReference type="AlphaFoldDB" id="A0A6M3JNM7"/>
<reference evidence="1" key="1">
    <citation type="submission" date="2020-03" db="EMBL/GenBank/DDBJ databases">
        <title>The deep terrestrial virosphere.</title>
        <authorList>
            <person name="Holmfeldt K."/>
            <person name="Nilsson E."/>
            <person name="Simone D."/>
            <person name="Lopez-Fernandez M."/>
            <person name="Wu X."/>
            <person name="de Brujin I."/>
            <person name="Lundin D."/>
            <person name="Andersson A."/>
            <person name="Bertilsson S."/>
            <person name="Dopson M."/>
        </authorList>
    </citation>
    <scope>NUCLEOTIDE SEQUENCE</scope>
    <source>
        <strain evidence="1">MM415A03616</strain>
    </source>
</reference>
<gene>
    <name evidence="1" type="ORF">MM415A03616_0016</name>
</gene>